<dbReference type="InterPro" id="IPR016088">
    <property type="entry name" value="Chalcone_isomerase_3-sand"/>
</dbReference>
<dbReference type="SUPFAM" id="SSF54626">
    <property type="entry name" value="Chalcone isomerase"/>
    <property type="match status" value="1"/>
</dbReference>
<feature type="domain" description="Chalcone isomerase" evidence="1">
    <location>
        <begin position="22"/>
        <end position="187"/>
    </location>
</feature>
<dbReference type="InterPro" id="IPR016087">
    <property type="entry name" value="Chalcone_isomerase"/>
</dbReference>
<dbReference type="InterPro" id="IPR036298">
    <property type="entry name" value="Chalcone_isomerase_sf"/>
</dbReference>
<dbReference type="Pfam" id="PF16036">
    <property type="entry name" value="Chalcone_3"/>
    <property type="match status" value="1"/>
</dbReference>
<dbReference type="Gene3D" id="3.50.70.10">
    <property type="match status" value="1"/>
</dbReference>
<name>A0A0U3UW24_9BACT</name>
<reference evidence="2" key="1">
    <citation type="submission" date="2015-10" db="EMBL/GenBank/DDBJ databases">
        <title>Biosynthesis of SCL-MCL polyhydroxyalkanoates by metagenomic clones in Pseudomonas putida.</title>
        <authorList>
            <person name="Cheng J."/>
            <person name="Charles T.C."/>
        </authorList>
    </citation>
    <scope>NUCLEOTIDE SEQUENCE</scope>
</reference>
<dbReference type="EMBL" id="KT944272">
    <property type="protein sequence ID" value="ALV86660.1"/>
    <property type="molecule type" value="Genomic_DNA"/>
</dbReference>
<organism evidence="2">
    <name type="scientific">uncultured bacterium 51</name>
    <dbReference type="NCBI Taxonomy" id="1748279"/>
    <lineage>
        <taxon>Bacteria</taxon>
        <taxon>environmental samples</taxon>
    </lineage>
</organism>
<proteinExistence type="predicted"/>
<accession>A0A0U3UW24</accession>
<dbReference type="AlphaFoldDB" id="A0A0U3UW24"/>
<evidence type="ECO:0000313" key="2">
    <source>
        <dbReference type="EMBL" id="ALV86660.1"/>
    </source>
</evidence>
<protein>
    <recommendedName>
        <fullName evidence="1">Chalcone isomerase domain-containing protein</fullName>
    </recommendedName>
</protein>
<evidence type="ECO:0000259" key="1">
    <source>
        <dbReference type="Pfam" id="PF16036"/>
    </source>
</evidence>
<dbReference type="GO" id="GO:0016872">
    <property type="term" value="F:intramolecular lyase activity"/>
    <property type="evidence" value="ECO:0007669"/>
    <property type="project" value="InterPro"/>
</dbReference>
<sequence length="191" mass="20352">MILALAAAATPPPAWATRSITTEGLTFAGDIRLADTSLQLNGVGLRAVAWLKGYAAGLYLPRKARTEAQVLETPGAKRLQIRMLQEVEAEEFVKAFHKGVERNTPAADAARLAQRVTQFDALVRGLVKLKKQDVIDLDFIPGKGLVLSRNGAARGAPLAGEDLYVALLRCFVGVRPADPDMKIGLLGGPVG</sequence>